<dbReference type="InterPro" id="IPR036165">
    <property type="entry name" value="YefM-like_sf"/>
</dbReference>
<evidence type="ECO:0000256" key="2">
    <source>
        <dbReference type="RuleBase" id="RU362080"/>
    </source>
</evidence>
<evidence type="ECO:0000313" key="4">
    <source>
        <dbReference type="Proteomes" id="UP000192936"/>
    </source>
</evidence>
<comment type="function">
    <text evidence="2">Antitoxin component of a type II toxin-antitoxin (TA) system.</text>
</comment>
<dbReference type="STRING" id="286727.SAMN02982917_2091"/>
<dbReference type="InterPro" id="IPR006442">
    <property type="entry name" value="Antitoxin_Phd/YefM"/>
</dbReference>
<evidence type="ECO:0000313" key="3">
    <source>
        <dbReference type="EMBL" id="SMF41988.1"/>
    </source>
</evidence>
<dbReference type="SUPFAM" id="SSF143120">
    <property type="entry name" value="YefM-like"/>
    <property type="match status" value="1"/>
</dbReference>
<dbReference type="Gene3D" id="3.40.1620.10">
    <property type="entry name" value="YefM-like domain"/>
    <property type="match status" value="1"/>
</dbReference>
<gene>
    <name evidence="3" type="ORF">SAMN02982917_2091</name>
</gene>
<name>A0A1X7EYD9_9PROT</name>
<dbReference type="EMBL" id="FXAK01000004">
    <property type="protein sequence ID" value="SMF41988.1"/>
    <property type="molecule type" value="Genomic_DNA"/>
</dbReference>
<dbReference type="OrthoDB" id="9800503at2"/>
<evidence type="ECO:0000256" key="1">
    <source>
        <dbReference type="ARBA" id="ARBA00009981"/>
    </source>
</evidence>
<dbReference type="AlphaFoldDB" id="A0A1X7EYD9"/>
<comment type="similarity">
    <text evidence="1 2">Belongs to the phD/YefM antitoxin family.</text>
</comment>
<sequence length="81" mass="8835">MRQFTIHAAKTNLSKLIEAALRGEEVVIAKGSKPVVRLVPVSRGSFTIGLLKDRLGTGPDFFEPMDEADLDAWEGEGVRVP</sequence>
<proteinExistence type="inferred from homology"/>
<reference evidence="3 4" key="1">
    <citation type="submission" date="2017-04" db="EMBL/GenBank/DDBJ databases">
        <authorList>
            <person name="Afonso C.L."/>
            <person name="Miller P.J."/>
            <person name="Scott M.A."/>
            <person name="Spackman E."/>
            <person name="Goraichik I."/>
            <person name="Dimitrov K.M."/>
            <person name="Suarez D.L."/>
            <person name="Swayne D.E."/>
        </authorList>
    </citation>
    <scope>NUCLEOTIDE SEQUENCE [LARGE SCALE GENOMIC DNA]</scope>
    <source>
        <strain evidence="3 4">A2P</strain>
    </source>
</reference>
<dbReference type="NCBIfam" id="TIGR01552">
    <property type="entry name" value="phd_fam"/>
    <property type="match status" value="1"/>
</dbReference>
<dbReference type="Pfam" id="PF02604">
    <property type="entry name" value="PhdYeFM_antitox"/>
    <property type="match status" value="1"/>
</dbReference>
<dbReference type="RefSeq" id="WP_085084963.1">
    <property type="nucleotide sequence ID" value="NZ_FXAK01000004.1"/>
</dbReference>
<protein>
    <recommendedName>
        <fullName evidence="2">Antitoxin</fullName>
    </recommendedName>
</protein>
<organism evidence="3 4">
    <name type="scientific">Azospirillum oryzae</name>
    <dbReference type="NCBI Taxonomy" id="286727"/>
    <lineage>
        <taxon>Bacteria</taxon>
        <taxon>Pseudomonadati</taxon>
        <taxon>Pseudomonadota</taxon>
        <taxon>Alphaproteobacteria</taxon>
        <taxon>Rhodospirillales</taxon>
        <taxon>Azospirillaceae</taxon>
        <taxon>Azospirillum</taxon>
    </lineage>
</organism>
<accession>A0A1X7EYD9</accession>
<dbReference type="Proteomes" id="UP000192936">
    <property type="component" value="Unassembled WGS sequence"/>
</dbReference>